<organism evidence="1 2">
    <name type="scientific">Diphasiastrum complanatum</name>
    <name type="common">Issler's clubmoss</name>
    <name type="synonym">Lycopodium complanatum</name>
    <dbReference type="NCBI Taxonomy" id="34168"/>
    <lineage>
        <taxon>Eukaryota</taxon>
        <taxon>Viridiplantae</taxon>
        <taxon>Streptophyta</taxon>
        <taxon>Embryophyta</taxon>
        <taxon>Tracheophyta</taxon>
        <taxon>Lycopodiopsida</taxon>
        <taxon>Lycopodiales</taxon>
        <taxon>Lycopodiaceae</taxon>
        <taxon>Lycopodioideae</taxon>
        <taxon>Diphasiastrum</taxon>
    </lineage>
</organism>
<reference evidence="2" key="1">
    <citation type="journal article" date="2024" name="Proc. Natl. Acad. Sci. U.S.A.">
        <title>Extraordinary preservation of gene collinearity over three hundred million years revealed in homosporous lycophytes.</title>
        <authorList>
            <person name="Li C."/>
            <person name="Wickell D."/>
            <person name="Kuo L.Y."/>
            <person name="Chen X."/>
            <person name="Nie B."/>
            <person name="Liao X."/>
            <person name="Peng D."/>
            <person name="Ji J."/>
            <person name="Jenkins J."/>
            <person name="Williams M."/>
            <person name="Shu S."/>
            <person name="Plott C."/>
            <person name="Barry K."/>
            <person name="Rajasekar S."/>
            <person name="Grimwood J."/>
            <person name="Han X."/>
            <person name="Sun S."/>
            <person name="Hou Z."/>
            <person name="He W."/>
            <person name="Dai G."/>
            <person name="Sun C."/>
            <person name="Schmutz J."/>
            <person name="Leebens-Mack J.H."/>
            <person name="Li F.W."/>
            <person name="Wang L."/>
        </authorList>
    </citation>
    <scope>NUCLEOTIDE SEQUENCE [LARGE SCALE GENOMIC DNA]</scope>
    <source>
        <strain evidence="2">cv. PW_Plant_1</strain>
    </source>
</reference>
<evidence type="ECO:0000313" key="2">
    <source>
        <dbReference type="Proteomes" id="UP001162992"/>
    </source>
</evidence>
<keyword evidence="2" id="KW-1185">Reference proteome</keyword>
<name>A0ACC2C616_DIPCM</name>
<dbReference type="Proteomes" id="UP001162992">
    <property type="component" value="Chromosome 11"/>
</dbReference>
<comment type="caution">
    <text evidence="1">The sequence shown here is derived from an EMBL/GenBank/DDBJ whole genome shotgun (WGS) entry which is preliminary data.</text>
</comment>
<proteinExistence type="predicted"/>
<evidence type="ECO:0000313" key="1">
    <source>
        <dbReference type="EMBL" id="KAJ7537420.1"/>
    </source>
</evidence>
<sequence length="1470" mass="163645">MMIIEMAMFTSWRISSYTQDALTYGTHLFLAILLLVSLAIHKFHARQLSQTAPVEAHKVTTSVSVLFSIISILCCLIGLANLGLGVWLLMASELPVPYYSWVSLVLQGLVWLLLGITFKLELESFVAIIACAWWIFTFLLMTFYAYSSGMQLIKGKVLTSGIILVFISWPISWIFIPCAIINLRKNHSLRSSMTEPLLSDSPAGETRDTVNPLERAGIFSKLCFTWLSPLLALGNQRPLQRKDIPDLGEEDQCETAYQAFLEAWEMQKKNDPLEPQSVLKALIKCHWRDVTKTGFYALLKCITLSSGPLVLFAFIGFSTGQEVIEYQGFILVGGLLFLKLLESVSQRHWYFGMRRVGLRIRAGLLAAIYQKELRLSNLGRQRHGSGEIVSYVSVDAYRLGEFTWWLHQIWLAPLQVIIALAILYAIVGWAFLPGLFVILITVAINGPFATHMQKCQSQLMQAQDERLKMMTVIISSMKIVKLQAWEDHFKSIIEALRQSEFKWLSSLLSNRSYGSILYWMSPIVTASIVLGTAVFLEYSLTSTVVFTVLATFRIIQEPVRYVPDVIANTMQAKVSISRLNNFLLEDELQPDAVVRNTSKTSDYSVSITNGKLSWDPVAPIATLSNINMLVKHGELVAICGMVGSGKSTLLCAILGEISKLEGTVQVNGRIAYVAQTAWIQSGTVRDNILFGQPMNMSRYKQALSASALDQDIEQFLHGDLTEIGERGLNMSGGQKQRIQLARAVYSDADIFLLDDPFSAVDAHTAAILFKECILGALSKKTVILVTHQVEFLPSVDTIVVMHSGTIKQMGGYEELLMAGNVFEQLVSAHQEAMVADNENDIQPISVPNNASTEVQRQLSITKSPSRKSAGFSVSQALQLVQEEEREKGDLGLKPYLQYIRKDRGTIIFTVLVLAQLAFVTVQFLSNYWLATQLSMKKTSAALLIGMYAALAFGSIAFLHVRSRASLYLGLGASRAFFSGFLDSLFRAPMAVFDSTPIGRILSRASTDLSILDIDIPFALGFVAAGSTELLIYVIAIALVTWQVLFIAIPTLAITWRLQSYYLQPTRELMRINGTSKAPIVNNSAETISGAVTIRAFQKQKLLEDKNQKLIDNDSGVSFYIFTAYEWVALRLETLGTIVLCSAALIMVLLPKNHVKPGFAGLSLSYGLGLNPLQLFLIQWSCNLANYIISVERIEQYMKLPCEAPAVVESNRPAAEWPSKGKIEFQNLHVRYRKGAPLVLRGITCIIEGGQRVGVVGRTGSGKTTLISSLFRLVEPADGRIIIDSIDIAKIGIRDLRSKLGIIPQEPFLFRGTVRSNLDPLQQHTDDEIWEILAKCQLKKTVEDYQHQLDAPVSDDGENWSAGQRQLFCLGRVLLKRSRILVLDEATASIDATTDSLLQKVIREEFDSCTVITVAHRISTVIDSDMIMALRDGKLMEFDNPLKLMEEKTSLFARLVTEYWSNSNRPPASSF</sequence>
<gene>
    <name evidence="1" type="ORF">O6H91_11G005200</name>
</gene>
<accession>A0ACC2C616</accession>
<dbReference type="EMBL" id="CM055102">
    <property type="protein sequence ID" value="KAJ7537420.1"/>
    <property type="molecule type" value="Genomic_DNA"/>
</dbReference>
<protein>
    <submittedName>
        <fullName evidence="1">Uncharacterized protein</fullName>
    </submittedName>
</protein>